<organism evidence="1 2">
    <name type="scientific">Corynebacterium provencense</name>
    <dbReference type="NCBI Taxonomy" id="1737425"/>
    <lineage>
        <taxon>Bacteria</taxon>
        <taxon>Bacillati</taxon>
        <taxon>Actinomycetota</taxon>
        <taxon>Actinomycetes</taxon>
        <taxon>Mycobacteriales</taxon>
        <taxon>Corynebacteriaceae</taxon>
        <taxon>Corynebacterium</taxon>
    </lineage>
</organism>
<reference evidence="2" key="1">
    <citation type="submission" date="2017-11" db="EMBL/GenBank/DDBJ databases">
        <title>Otitis media/interna in a cat caused by the recently described species Corynebacterium provencense.</title>
        <authorList>
            <person name="Kittl S."/>
            <person name="Brodard I."/>
            <person name="Rychener L."/>
            <person name="Jores J."/>
            <person name="Roosje P."/>
            <person name="Gobeli Brawand S."/>
        </authorList>
    </citation>
    <scope>NUCLEOTIDE SEQUENCE [LARGE SCALE GENOMIC DNA]</scope>
    <source>
        <strain evidence="2">17KM38</strain>
    </source>
</reference>
<dbReference type="EC" id="2.7.1.148" evidence="1"/>
<evidence type="ECO:0000313" key="2">
    <source>
        <dbReference type="Proteomes" id="UP000247696"/>
    </source>
</evidence>
<dbReference type="Gene3D" id="3.30.230.10">
    <property type="match status" value="1"/>
</dbReference>
<protein>
    <submittedName>
        <fullName evidence="1">4-diphosphocytidyl-2-C-methyl-D-erythritol kinase</fullName>
        <ecNumber evidence="1">2.7.1.148</ecNumber>
    </submittedName>
</protein>
<dbReference type="InterPro" id="IPR020568">
    <property type="entry name" value="Ribosomal_Su5_D2-typ_SF"/>
</dbReference>
<keyword evidence="2" id="KW-1185">Reference proteome</keyword>
<sequence length="358" mass="36840">MNTAAGGPADTSPWQASATAQGAVCLFTSIGEPQSSGTREIVTVTQSLDLTETVTVTATGTVPPDRTGRSTGPVISVTVVDRARGTVRSHDPEQPDDPSVGPVVRAVTVIVDRYRKLAPDSLLPQVEIRIGREIPAGVLACADADAAATLAAMRDILHGRDAVDHGLAPVPGPDDSELRSLASLVGPGVPARFIGGTVLDKGSGPVPVMTRGVRHWAFATDDRSLAAEPLSVEKLVAGLDSLREAANRGERVYYILAGSVTHIQRALLDEDPTVVGGFLDNDLHALVCSFRPGLRLSMNVAVEAEALGVVVSGAEPTLAVLCADRDHAVEVAAAVAGSGHAGPTLVASSSPHGVRSVP</sequence>
<dbReference type="AlphaFoldDB" id="A0A2Z3YSW4"/>
<gene>
    <name evidence="1" type="primary">ispE</name>
    <name evidence="1" type="ORF">Csp1_08760</name>
</gene>
<dbReference type="GO" id="GO:0050515">
    <property type="term" value="F:4-(cytidine 5'-diphospho)-2-C-methyl-D-erythritol kinase activity"/>
    <property type="evidence" value="ECO:0007669"/>
    <property type="project" value="UniProtKB-EC"/>
</dbReference>
<dbReference type="STRING" id="1737425.GCA_900049755_00414"/>
<keyword evidence="1" id="KW-0808">Transferase</keyword>
<dbReference type="KEGG" id="cpre:Csp1_08760"/>
<dbReference type="OrthoDB" id="3173073at2"/>
<dbReference type="Proteomes" id="UP000247696">
    <property type="component" value="Chromosome"/>
</dbReference>
<dbReference type="SUPFAM" id="SSF55060">
    <property type="entry name" value="GHMP Kinase, C-terminal domain"/>
    <property type="match status" value="1"/>
</dbReference>
<dbReference type="InterPro" id="IPR036554">
    <property type="entry name" value="GHMP_kinase_C_sf"/>
</dbReference>
<keyword evidence="1" id="KW-0418">Kinase</keyword>
<proteinExistence type="predicted"/>
<dbReference type="InterPro" id="IPR014721">
    <property type="entry name" value="Ribsml_uS5_D2-typ_fold_subgr"/>
</dbReference>
<name>A0A2Z3YSW4_9CORY</name>
<dbReference type="EMBL" id="CP024988">
    <property type="protein sequence ID" value="AWT25684.1"/>
    <property type="molecule type" value="Genomic_DNA"/>
</dbReference>
<accession>A0A2Z3YSW4</accession>
<dbReference type="Gene3D" id="3.30.70.890">
    <property type="entry name" value="GHMP kinase, C-terminal domain"/>
    <property type="match status" value="1"/>
</dbReference>
<dbReference type="RefSeq" id="WP_066583497.1">
    <property type="nucleotide sequence ID" value="NZ_CABKVS010000001.1"/>
</dbReference>
<evidence type="ECO:0000313" key="1">
    <source>
        <dbReference type="EMBL" id="AWT25684.1"/>
    </source>
</evidence>
<dbReference type="SUPFAM" id="SSF54211">
    <property type="entry name" value="Ribosomal protein S5 domain 2-like"/>
    <property type="match status" value="1"/>
</dbReference>